<dbReference type="Pfam" id="PF13599">
    <property type="entry name" value="Pentapeptide_4"/>
    <property type="match status" value="1"/>
</dbReference>
<name>A0A3S0CB55_9BACL</name>
<comment type="caution">
    <text evidence="1">The sequence shown here is derived from an EMBL/GenBank/DDBJ whole genome shotgun (WGS) entry which is preliminary data.</text>
</comment>
<organism evidence="1 2">
    <name type="scientific">Paenibacillus whitsoniae</name>
    <dbReference type="NCBI Taxonomy" id="2496558"/>
    <lineage>
        <taxon>Bacteria</taxon>
        <taxon>Bacillati</taxon>
        <taxon>Bacillota</taxon>
        <taxon>Bacilli</taxon>
        <taxon>Bacillales</taxon>
        <taxon>Paenibacillaceae</taxon>
        <taxon>Paenibacillus</taxon>
    </lineage>
</organism>
<dbReference type="Gene3D" id="2.160.20.80">
    <property type="entry name" value="E3 ubiquitin-protein ligase SopA"/>
    <property type="match status" value="1"/>
</dbReference>
<protein>
    <submittedName>
        <fullName evidence="1">Pentapeptide repeat-containing protein</fullName>
    </submittedName>
</protein>
<dbReference type="PANTHER" id="PTHR42999:SF1">
    <property type="entry name" value="PENTAPEPTIDE REPEAT-CONTAINING PROTEIN"/>
    <property type="match status" value="1"/>
</dbReference>
<sequence>MNTFMTAKEYLMSILKIEQPKLPADMPPLVLKEERMEPEDSFHTGIISQCDIDNQRAYKVAFDKIIFRNVTFSRISMKEIELTDVIFEKCDLSNVDFGTATIHRTEFRDCKIMGMNLSDATIRNTGFYNCLGDYLTLRMANLKQVLFHQCSLIGADFYEATVQKIALEDCKLDQAQLSGVKLEGIDLSTNSFARLGVNVENLRGCIISREQAAVFANLIGLQLKD</sequence>
<evidence type="ECO:0000313" key="1">
    <source>
        <dbReference type="EMBL" id="RTE08902.1"/>
    </source>
</evidence>
<dbReference type="SUPFAM" id="SSF141571">
    <property type="entry name" value="Pentapeptide repeat-like"/>
    <property type="match status" value="1"/>
</dbReference>
<dbReference type="PANTHER" id="PTHR42999">
    <property type="entry name" value="ANTIBIOTIC RESISTANCE PROTEIN MCBG"/>
    <property type="match status" value="1"/>
</dbReference>
<evidence type="ECO:0000313" key="2">
    <source>
        <dbReference type="Proteomes" id="UP000276128"/>
    </source>
</evidence>
<accession>A0A3S0CB55</accession>
<dbReference type="OrthoDB" id="9798656at2"/>
<dbReference type="InterPro" id="IPR001646">
    <property type="entry name" value="5peptide_repeat"/>
</dbReference>
<gene>
    <name evidence="1" type="ORF">EJQ19_15405</name>
</gene>
<dbReference type="EMBL" id="RXHU01000042">
    <property type="protein sequence ID" value="RTE08902.1"/>
    <property type="molecule type" value="Genomic_DNA"/>
</dbReference>
<dbReference type="Proteomes" id="UP000276128">
    <property type="component" value="Unassembled WGS sequence"/>
</dbReference>
<proteinExistence type="predicted"/>
<dbReference type="AlphaFoldDB" id="A0A3S0CB55"/>
<keyword evidence="2" id="KW-1185">Reference proteome</keyword>
<reference evidence="1 2" key="1">
    <citation type="submission" date="2018-12" db="EMBL/GenBank/DDBJ databases">
        <title>Bacillus ochoae sp. nov., Paenibacillus whitsoniae sp. nov., Paenibacillus spiritus sp. nov. Isolated from the Mars Exploration Rover during spacecraft assembly.</title>
        <authorList>
            <person name="Seuylemezian A."/>
            <person name="Vaishampayan P."/>
        </authorList>
    </citation>
    <scope>NUCLEOTIDE SEQUENCE [LARGE SCALE GENOMIC DNA]</scope>
    <source>
        <strain evidence="1 2">MER 54</strain>
    </source>
</reference>
<dbReference type="InterPro" id="IPR052949">
    <property type="entry name" value="PA_immunity-related"/>
</dbReference>